<sequence>MRAKYIGAAGSKKAFAAAGATTIGLFLVNYVPNTFGLEYYKNFLQCYKHGQPVTLSKKVLERFEKAKELCEFEQYEDHFAKPFTVFGFDVSLLGTTKSRFGAFIGIPANYEYESVEDIKHNEIRFRDQDIDWNSESGKYLKESLVLTEDEQIFGLCKALLQAKTQYVLMNSIYPSLSFLTVYTVGSYLNSSLGLLARPFSLRLVMYSILGLFGFGSWCFLKDYSQVSLDADIDKNLSDKGSRFVQAGISYYDKQLKKNMALRKLLNDDTFTVKGNVNYFLRQESLPLTIRKSYFESKLEESAN</sequence>
<dbReference type="PANTHER" id="PTHR21824:SF4">
    <property type="entry name" value="TRANSMEMBRANE PROTEIN 177"/>
    <property type="match status" value="1"/>
</dbReference>
<evidence type="ECO:0000313" key="3">
    <source>
        <dbReference type="Proteomes" id="UP000095300"/>
    </source>
</evidence>
<dbReference type="STRING" id="35570.A0A1I8PM82"/>
<name>A0A1I8PM82_STOCA</name>
<dbReference type="KEGG" id="scac:106086543"/>
<keyword evidence="3" id="KW-1185">Reference proteome</keyword>
<keyword evidence="1" id="KW-1133">Transmembrane helix</keyword>
<evidence type="ECO:0008006" key="4">
    <source>
        <dbReference type="Google" id="ProtNLM"/>
    </source>
</evidence>
<reference evidence="2" key="1">
    <citation type="submission" date="2020-05" db="UniProtKB">
        <authorList>
            <consortium name="EnsemblMetazoa"/>
        </authorList>
    </citation>
    <scope>IDENTIFICATION</scope>
    <source>
        <strain evidence="2">USDA</strain>
    </source>
</reference>
<dbReference type="EnsemblMetazoa" id="SCAU009385-RA">
    <property type="protein sequence ID" value="SCAU009385-PA"/>
    <property type="gene ID" value="SCAU009385"/>
</dbReference>
<dbReference type="VEuPathDB" id="VectorBase:SCAU009385"/>
<protein>
    <recommendedName>
        <fullName evidence="4">Transmembrane protein 177</fullName>
    </recommendedName>
</protein>
<dbReference type="GO" id="GO:0016020">
    <property type="term" value="C:membrane"/>
    <property type="evidence" value="ECO:0007669"/>
    <property type="project" value="TreeGrafter"/>
</dbReference>
<feature type="transmembrane region" description="Helical" evidence="1">
    <location>
        <begin position="167"/>
        <end position="187"/>
    </location>
</feature>
<gene>
    <name evidence="2" type="primary">106086543</name>
</gene>
<feature type="transmembrane region" description="Helical" evidence="1">
    <location>
        <begin position="199"/>
        <end position="220"/>
    </location>
</feature>
<keyword evidence="1" id="KW-0472">Membrane</keyword>
<evidence type="ECO:0000313" key="2">
    <source>
        <dbReference type="EnsemblMetazoa" id="SCAU009385-PA"/>
    </source>
</evidence>
<evidence type="ECO:0000256" key="1">
    <source>
        <dbReference type="SAM" id="Phobius"/>
    </source>
</evidence>
<dbReference type="Proteomes" id="UP000095300">
    <property type="component" value="Unassembled WGS sequence"/>
</dbReference>
<dbReference type="PANTHER" id="PTHR21824">
    <property type="entry name" value="TRANSMEMBRANE PROTEIN 177"/>
    <property type="match status" value="1"/>
</dbReference>
<dbReference type="AlphaFoldDB" id="A0A1I8PM82"/>
<dbReference type="OrthoDB" id="110174at2759"/>
<keyword evidence="1" id="KW-0812">Transmembrane</keyword>
<organism evidence="2 3">
    <name type="scientific">Stomoxys calcitrans</name>
    <name type="common">Stable fly</name>
    <name type="synonym">Conops calcitrans</name>
    <dbReference type="NCBI Taxonomy" id="35570"/>
    <lineage>
        <taxon>Eukaryota</taxon>
        <taxon>Metazoa</taxon>
        <taxon>Ecdysozoa</taxon>
        <taxon>Arthropoda</taxon>
        <taxon>Hexapoda</taxon>
        <taxon>Insecta</taxon>
        <taxon>Pterygota</taxon>
        <taxon>Neoptera</taxon>
        <taxon>Endopterygota</taxon>
        <taxon>Diptera</taxon>
        <taxon>Brachycera</taxon>
        <taxon>Muscomorpha</taxon>
        <taxon>Muscoidea</taxon>
        <taxon>Muscidae</taxon>
        <taxon>Stomoxys</taxon>
    </lineage>
</organism>
<proteinExistence type="predicted"/>
<accession>A0A1I8PM82</accession>
<dbReference type="InterPro" id="IPR026620">
    <property type="entry name" value="TMEM177"/>
</dbReference>